<evidence type="ECO:0000313" key="1">
    <source>
        <dbReference type="EMBL" id="KAB5552058.1"/>
    </source>
</evidence>
<protein>
    <submittedName>
        <fullName evidence="1">Uncharacterized protein</fullName>
    </submittedName>
</protein>
<organism evidence="1 2">
    <name type="scientific">Salix brachista</name>
    <dbReference type="NCBI Taxonomy" id="2182728"/>
    <lineage>
        <taxon>Eukaryota</taxon>
        <taxon>Viridiplantae</taxon>
        <taxon>Streptophyta</taxon>
        <taxon>Embryophyta</taxon>
        <taxon>Tracheophyta</taxon>
        <taxon>Spermatophyta</taxon>
        <taxon>Magnoliopsida</taxon>
        <taxon>eudicotyledons</taxon>
        <taxon>Gunneridae</taxon>
        <taxon>Pentapetalae</taxon>
        <taxon>rosids</taxon>
        <taxon>fabids</taxon>
        <taxon>Malpighiales</taxon>
        <taxon>Salicaceae</taxon>
        <taxon>Saliceae</taxon>
        <taxon>Salix</taxon>
    </lineage>
</organism>
<dbReference type="Proteomes" id="UP000326939">
    <property type="component" value="Chromosome 6"/>
</dbReference>
<reference evidence="2" key="1">
    <citation type="journal article" date="2019" name="Gigascience">
        <title>De novo genome assembly of the endangered Acer yangbiense, a plant species with extremely small populations endemic to Yunnan Province, China.</title>
        <authorList>
            <person name="Yang J."/>
            <person name="Wariss H.M."/>
            <person name="Tao L."/>
            <person name="Zhang R."/>
            <person name="Yun Q."/>
            <person name="Hollingsworth P."/>
            <person name="Dao Z."/>
            <person name="Luo G."/>
            <person name="Guo H."/>
            <person name="Ma Y."/>
            <person name="Sun W."/>
        </authorList>
    </citation>
    <scope>NUCLEOTIDE SEQUENCE [LARGE SCALE GENOMIC DNA]</scope>
    <source>
        <strain evidence="2">cv. br00</strain>
    </source>
</reference>
<proteinExistence type="predicted"/>
<dbReference type="AlphaFoldDB" id="A0A5N5MAK2"/>
<accession>A0A5N5MAK2</accession>
<dbReference type="EMBL" id="VDCV01000006">
    <property type="protein sequence ID" value="KAB5552058.1"/>
    <property type="molecule type" value="Genomic_DNA"/>
</dbReference>
<evidence type="ECO:0000313" key="2">
    <source>
        <dbReference type="Proteomes" id="UP000326939"/>
    </source>
</evidence>
<keyword evidence="2" id="KW-1185">Reference proteome</keyword>
<comment type="caution">
    <text evidence="1">The sequence shown here is derived from an EMBL/GenBank/DDBJ whole genome shotgun (WGS) entry which is preliminary data.</text>
</comment>
<name>A0A5N5MAK2_9ROSI</name>
<gene>
    <name evidence="1" type="ORF">DKX38_009369</name>
</gene>
<sequence>MHLMALIRALRFSAKLPLDPSSKSSSSRYRRIWNQIDIGRMRSAFLHFQRLPIVHTIWGKIVKDLGFRIQVSCSWISNSYRHPAFSGVDIVTESNSYEDNYYLKRLHVVVQWLSSVSINILQEKFKSKSLSTCNMMLGTHCIPIFF</sequence>